<dbReference type="Proteomes" id="UP001418222">
    <property type="component" value="Unassembled WGS sequence"/>
</dbReference>
<protein>
    <recommendedName>
        <fullName evidence="2">Peptidoglycan binding-like domain-containing protein</fullName>
    </recommendedName>
</protein>
<dbReference type="PANTHER" id="PTHR15852:SF16">
    <property type="entry name" value="PROTEIN DISULFIDE ISOMERASE PTAC5, CHLOROPLASTIC"/>
    <property type="match status" value="1"/>
</dbReference>
<dbReference type="SUPFAM" id="SSF57938">
    <property type="entry name" value="DnaJ/Hsp40 cysteine-rich domain"/>
    <property type="match status" value="1"/>
</dbReference>
<dbReference type="InterPro" id="IPR002477">
    <property type="entry name" value="Peptidoglycan-bd-like"/>
</dbReference>
<comment type="caution">
    <text evidence="3">The sequence shown here is derived from an EMBL/GenBank/DDBJ whole genome shotgun (WGS) entry which is preliminary data.</text>
</comment>
<evidence type="ECO:0000313" key="4">
    <source>
        <dbReference type="Proteomes" id="UP001418222"/>
    </source>
</evidence>
<dbReference type="EMBL" id="JBBWWQ010000011">
    <property type="protein sequence ID" value="KAK8935750.1"/>
    <property type="molecule type" value="Genomic_DNA"/>
</dbReference>
<evidence type="ECO:0000259" key="2">
    <source>
        <dbReference type="Pfam" id="PF01471"/>
    </source>
</evidence>
<dbReference type="PANTHER" id="PTHR15852">
    <property type="entry name" value="PLASTID TRANSCRIPTIONALLY ACTIVE PROTEIN"/>
    <property type="match status" value="1"/>
</dbReference>
<feature type="domain" description="Peptidoglycan binding-like" evidence="2">
    <location>
        <begin position="178"/>
        <end position="236"/>
    </location>
</feature>
<dbReference type="GO" id="GO:0009507">
    <property type="term" value="C:chloroplast"/>
    <property type="evidence" value="ECO:0007669"/>
    <property type="project" value="TreeGrafter"/>
</dbReference>
<dbReference type="Pfam" id="PF01471">
    <property type="entry name" value="PG_binding_1"/>
    <property type="match status" value="1"/>
</dbReference>
<reference evidence="3 4" key="1">
    <citation type="journal article" date="2022" name="Nat. Plants">
        <title>Genomes of leafy and leafless Platanthera orchids illuminate the evolution of mycoheterotrophy.</title>
        <authorList>
            <person name="Li M.H."/>
            <person name="Liu K.W."/>
            <person name="Li Z."/>
            <person name="Lu H.C."/>
            <person name="Ye Q.L."/>
            <person name="Zhang D."/>
            <person name="Wang J.Y."/>
            <person name="Li Y.F."/>
            <person name="Zhong Z.M."/>
            <person name="Liu X."/>
            <person name="Yu X."/>
            <person name="Liu D.K."/>
            <person name="Tu X.D."/>
            <person name="Liu B."/>
            <person name="Hao Y."/>
            <person name="Liao X.Y."/>
            <person name="Jiang Y.T."/>
            <person name="Sun W.H."/>
            <person name="Chen J."/>
            <person name="Chen Y.Q."/>
            <person name="Ai Y."/>
            <person name="Zhai J.W."/>
            <person name="Wu S.S."/>
            <person name="Zhou Z."/>
            <person name="Hsiao Y.Y."/>
            <person name="Wu W.L."/>
            <person name="Chen Y.Y."/>
            <person name="Lin Y.F."/>
            <person name="Hsu J.L."/>
            <person name="Li C.Y."/>
            <person name="Wang Z.W."/>
            <person name="Zhao X."/>
            <person name="Zhong W.Y."/>
            <person name="Ma X.K."/>
            <person name="Ma L."/>
            <person name="Huang J."/>
            <person name="Chen G.Z."/>
            <person name="Huang M.Z."/>
            <person name="Huang L."/>
            <person name="Peng D.H."/>
            <person name="Luo Y.B."/>
            <person name="Zou S.Q."/>
            <person name="Chen S.P."/>
            <person name="Lan S."/>
            <person name="Tsai W.C."/>
            <person name="Van de Peer Y."/>
            <person name="Liu Z.J."/>
        </authorList>
    </citation>
    <scope>NUCLEOTIDE SEQUENCE [LARGE SCALE GENOMIC DNA]</scope>
    <source>
        <strain evidence="3">Lor287</strain>
    </source>
</reference>
<keyword evidence="4" id="KW-1185">Reference proteome</keyword>
<dbReference type="GO" id="GO:0009658">
    <property type="term" value="P:chloroplast organization"/>
    <property type="evidence" value="ECO:0007669"/>
    <property type="project" value="TreeGrafter"/>
</dbReference>
<evidence type="ECO:0000313" key="3">
    <source>
        <dbReference type="EMBL" id="KAK8935750.1"/>
    </source>
</evidence>
<dbReference type="AlphaFoldDB" id="A0AAP0BDG0"/>
<name>A0AAP0BDG0_9ASPA</name>
<dbReference type="InterPro" id="IPR036365">
    <property type="entry name" value="PGBD-like_sf"/>
</dbReference>
<dbReference type="SUPFAM" id="SSF47090">
    <property type="entry name" value="PGBD-like"/>
    <property type="match status" value="1"/>
</dbReference>
<dbReference type="Gene3D" id="1.10.101.10">
    <property type="entry name" value="PGBD-like superfamily/PGBD"/>
    <property type="match status" value="1"/>
</dbReference>
<feature type="compositionally biased region" description="Low complexity" evidence="1">
    <location>
        <begin position="42"/>
        <end position="55"/>
    </location>
</feature>
<dbReference type="InterPro" id="IPR036410">
    <property type="entry name" value="HSP_DnaJ_Cys-rich_dom_sf"/>
</dbReference>
<proteinExistence type="predicted"/>
<dbReference type="GO" id="GO:0003756">
    <property type="term" value="F:protein disulfide isomerase activity"/>
    <property type="evidence" value="ECO:0007669"/>
    <property type="project" value="TreeGrafter"/>
</dbReference>
<feature type="region of interest" description="Disordered" evidence="1">
    <location>
        <begin position="29"/>
        <end position="55"/>
    </location>
</feature>
<sequence length="383" mass="43256">MATASLLPRHYPACFTGHSRSSIKPKFPASFHVRRKPNPRFSPSSTTSSTDSSSFSWDHEEKRWLREEQRWLREEQRWLREEIRWSSERESLLLEISSLRLRVKALEGNRSPLAASVDAARIAEKRRPLLAEAETVPTEEDELNEKFLEGIRIPEEENGKEMLKEVKERKTLRIGSEGEDVRQMQKALLELGFFSGEDDTEYSNFSSGTERAVKTWQASLGIVENGIMTAELLEKLYVKQTLGDFGLKGGPDRGQSSEQVEVNVDITNGAPVSSLQKFKETQEAVIKEADEAQTEMSGHRVYLLGENRWEEPSRLQLDRSVESGGAKSRNQCLTCRGEGKVLCTECDGSGEPNVEPQFLEWIGEGSKCPYCEGLGYVICDVCN</sequence>
<organism evidence="3 4">
    <name type="scientific">Platanthera zijinensis</name>
    <dbReference type="NCBI Taxonomy" id="2320716"/>
    <lineage>
        <taxon>Eukaryota</taxon>
        <taxon>Viridiplantae</taxon>
        <taxon>Streptophyta</taxon>
        <taxon>Embryophyta</taxon>
        <taxon>Tracheophyta</taxon>
        <taxon>Spermatophyta</taxon>
        <taxon>Magnoliopsida</taxon>
        <taxon>Liliopsida</taxon>
        <taxon>Asparagales</taxon>
        <taxon>Orchidaceae</taxon>
        <taxon>Orchidoideae</taxon>
        <taxon>Orchideae</taxon>
        <taxon>Orchidinae</taxon>
        <taxon>Platanthera</taxon>
    </lineage>
</organism>
<gene>
    <name evidence="3" type="ORF">KSP39_PZI013239</name>
</gene>
<dbReference type="InterPro" id="IPR036366">
    <property type="entry name" value="PGBDSf"/>
</dbReference>
<accession>A0AAP0BDG0</accession>
<evidence type="ECO:0000256" key="1">
    <source>
        <dbReference type="SAM" id="MobiDB-lite"/>
    </source>
</evidence>